<comment type="caution">
    <text evidence="7">The sequence shown here is derived from an EMBL/GenBank/DDBJ whole genome shotgun (WGS) entry which is preliminary data.</text>
</comment>
<dbReference type="InterPro" id="IPR021858">
    <property type="entry name" value="Fun_TF"/>
</dbReference>
<comment type="subcellular location">
    <subcellularLocation>
        <location evidence="1">Nucleus</location>
    </subcellularLocation>
</comment>
<name>A0AAD4CBH5_ASPNN</name>
<proteinExistence type="predicted"/>
<dbReference type="AlphaFoldDB" id="A0AAD4CBH5"/>
<dbReference type="GO" id="GO:0000981">
    <property type="term" value="F:DNA-binding transcription factor activity, RNA polymerase II-specific"/>
    <property type="evidence" value="ECO:0007669"/>
    <property type="project" value="InterPro"/>
</dbReference>
<keyword evidence="3" id="KW-0238">DNA-binding</keyword>
<dbReference type="SMART" id="SM00066">
    <property type="entry name" value="GAL4"/>
    <property type="match status" value="1"/>
</dbReference>
<dbReference type="InterPro" id="IPR036864">
    <property type="entry name" value="Zn2-C6_fun-type_DNA-bd_sf"/>
</dbReference>
<evidence type="ECO:0000313" key="8">
    <source>
        <dbReference type="Proteomes" id="UP001194746"/>
    </source>
</evidence>
<evidence type="ECO:0000256" key="3">
    <source>
        <dbReference type="ARBA" id="ARBA00023125"/>
    </source>
</evidence>
<evidence type="ECO:0000259" key="6">
    <source>
        <dbReference type="PROSITE" id="PS50048"/>
    </source>
</evidence>
<dbReference type="GO" id="GO:0000976">
    <property type="term" value="F:transcription cis-regulatory region binding"/>
    <property type="evidence" value="ECO:0007669"/>
    <property type="project" value="TreeGrafter"/>
</dbReference>
<keyword evidence="2" id="KW-0805">Transcription regulation</keyword>
<evidence type="ECO:0000313" key="7">
    <source>
        <dbReference type="EMBL" id="KAF9883404.1"/>
    </source>
</evidence>
<keyword evidence="4" id="KW-0804">Transcription</keyword>
<dbReference type="GO" id="GO:0045944">
    <property type="term" value="P:positive regulation of transcription by RNA polymerase II"/>
    <property type="evidence" value="ECO:0007669"/>
    <property type="project" value="TreeGrafter"/>
</dbReference>
<dbReference type="EMBL" id="VCAU01000166">
    <property type="protein sequence ID" value="KAF9883404.1"/>
    <property type="molecule type" value="Genomic_DNA"/>
</dbReference>
<reference evidence="7" key="2">
    <citation type="submission" date="2020-02" db="EMBL/GenBank/DDBJ databases">
        <authorList>
            <person name="Gilchrist C.L.M."/>
            <person name="Chooi Y.-H."/>
        </authorList>
    </citation>
    <scope>NUCLEOTIDE SEQUENCE</scope>
    <source>
        <strain evidence="7">MST-FP2251</strain>
    </source>
</reference>
<dbReference type="PROSITE" id="PS50048">
    <property type="entry name" value="ZN2_CY6_FUNGAL_2"/>
    <property type="match status" value="1"/>
</dbReference>
<dbReference type="SUPFAM" id="SSF57701">
    <property type="entry name" value="Zn2/Cys6 DNA-binding domain"/>
    <property type="match status" value="1"/>
</dbReference>
<dbReference type="Proteomes" id="UP001194746">
    <property type="component" value="Unassembled WGS sequence"/>
</dbReference>
<keyword evidence="5" id="KW-0539">Nucleus</keyword>
<dbReference type="Pfam" id="PF00172">
    <property type="entry name" value="Zn_clus"/>
    <property type="match status" value="1"/>
</dbReference>
<dbReference type="InterPro" id="IPR001138">
    <property type="entry name" value="Zn2Cys6_DnaBD"/>
</dbReference>
<evidence type="ECO:0000256" key="2">
    <source>
        <dbReference type="ARBA" id="ARBA00023015"/>
    </source>
</evidence>
<evidence type="ECO:0000256" key="1">
    <source>
        <dbReference type="ARBA" id="ARBA00004123"/>
    </source>
</evidence>
<dbReference type="CDD" id="cd00067">
    <property type="entry name" value="GAL4"/>
    <property type="match status" value="1"/>
</dbReference>
<feature type="domain" description="Zn(2)-C6 fungal-type" evidence="6">
    <location>
        <begin position="13"/>
        <end position="39"/>
    </location>
</feature>
<dbReference type="GO" id="GO:0008270">
    <property type="term" value="F:zinc ion binding"/>
    <property type="evidence" value="ECO:0007669"/>
    <property type="project" value="InterPro"/>
</dbReference>
<dbReference type="PANTHER" id="PTHR37534:SF9">
    <property type="entry name" value="ZN(II)2CYS6 TRANSCRIPTION FACTOR (EUROFUNG)"/>
    <property type="match status" value="1"/>
</dbReference>
<gene>
    <name evidence="7" type="ORF">FE257_003487</name>
</gene>
<evidence type="ECO:0000256" key="5">
    <source>
        <dbReference type="ARBA" id="ARBA00023242"/>
    </source>
</evidence>
<dbReference type="GO" id="GO:0005634">
    <property type="term" value="C:nucleus"/>
    <property type="evidence" value="ECO:0007669"/>
    <property type="project" value="UniProtKB-SubCell"/>
</dbReference>
<keyword evidence="8" id="KW-1185">Reference proteome</keyword>
<protein>
    <recommendedName>
        <fullName evidence="6">Zn(2)-C6 fungal-type domain-containing protein</fullName>
    </recommendedName>
</protein>
<reference evidence="7" key="1">
    <citation type="journal article" date="2019" name="Beilstein J. Org. Chem.">
        <title>Nanangenines: drimane sesquiterpenoids as the dominant metabolite cohort of a novel Australian fungus, Aspergillus nanangensis.</title>
        <authorList>
            <person name="Lacey H.J."/>
            <person name="Gilchrist C.L.M."/>
            <person name="Crombie A."/>
            <person name="Kalaitzis J.A."/>
            <person name="Vuong D."/>
            <person name="Rutledge P.J."/>
            <person name="Turner P."/>
            <person name="Pitt J.I."/>
            <person name="Lacey E."/>
            <person name="Chooi Y.H."/>
            <person name="Piggott A.M."/>
        </authorList>
    </citation>
    <scope>NUCLEOTIDE SEQUENCE</scope>
    <source>
        <strain evidence="7">MST-FP2251</strain>
    </source>
</reference>
<accession>A0AAD4CBH5</accession>
<sequence length="502" mass="56225">MSCKPQSFYLLTCKARHTRCDEKKPVCSDCERLGLECRSSEFISHWGPIDQPSSSTTSTIFPSAAAEVDDRGAAPPPLDPPTSTWDIFRLDLPGLKSSSASAHHTSSEASSQSAASAASSSVGMFQPKIPPASPTAIPLTPEMVYLLDEYRRGLARWMDIFDHNCTYQREIARRALSSELLLPCICAFTARQLSLSPSGEIWTPVATNYYARALNLLIKTLNSSAPQENTLSAVILLSSYEVLAAEGQEHRRHYEGAMKLIYTQGISARSFGLDRANFWIWVRHEITVSIMNETPLQMSPKYWNVTWRKGETEEDALGNQILWLVGRVVDWVYGGNGMLSEYYELLRDAEDWYAGLSDAFRGVKYGELEEDQLRKVHFALPAAAAAIIWYHVLHLLLYAEPVLKDAAYAQNVQEHAMEIINISISDIPNEARCFSIVPLYIAGKHVDGVIKKTRIWVLLDNIQSNLGYHTRSRVQALQQLLEPTHRLEWSDAGSPPLPPEQL</sequence>
<dbReference type="Pfam" id="PF11951">
    <property type="entry name" value="Fungal_trans_2"/>
    <property type="match status" value="1"/>
</dbReference>
<evidence type="ECO:0000256" key="4">
    <source>
        <dbReference type="ARBA" id="ARBA00023163"/>
    </source>
</evidence>
<dbReference type="Gene3D" id="4.10.240.10">
    <property type="entry name" value="Zn(2)-C6 fungal-type DNA-binding domain"/>
    <property type="match status" value="1"/>
</dbReference>
<dbReference type="PANTHER" id="PTHR37534">
    <property type="entry name" value="TRANSCRIPTIONAL ACTIVATOR PROTEIN UGA3"/>
    <property type="match status" value="1"/>
</dbReference>
<organism evidence="7 8">
    <name type="scientific">Aspergillus nanangensis</name>
    <dbReference type="NCBI Taxonomy" id="2582783"/>
    <lineage>
        <taxon>Eukaryota</taxon>
        <taxon>Fungi</taxon>
        <taxon>Dikarya</taxon>
        <taxon>Ascomycota</taxon>
        <taxon>Pezizomycotina</taxon>
        <taxon>Eurotiomycetes</taxon>
        <taxon>Eurotiomycetidae</taxon>
        <taxon>Eurotiales</taxon>
        <taxon>Aspergillaceae</taxon>
        <taxon>Aspergillus</taxon>
        <taxon>Aspergillus subgen. Circumdati</taxon>
    </lineage>
</organism>